<feature type="transmembrane region" description="Helical" evidence="2">
    <location>
        <begin position="12"/>
        <end position="35"/>
    </location>
</feature>
<evidence type="ECO:0000256" key="1">
    <source>
        <dbReference type="SAM" id="MobiDB-lite"/>
    </source>
</evidence>
<keyword evidence="2" id="KW-1133">Transmembrane helix</keyword>
<feature type="region of interest" description="Disordered" evidence="1">
    <location>
        <begin position="46"/>
        <end position="93"/>
    </location>
</feature>
<evidence type="ECO:0000313" key="3">
    <source>
        <dbReference type="EMBL" id="CAD9500886.1"/>
    </source>
</evidence>
<gene>
    <name evidence="3" type="ORF">BRAN1462_LOCUS4360</name>
</gene>
<proteinExistence type="predicted"/>
<keyword evidence="2" id="KW-0472">Membrane</keyword>
<reference evidence="3" key="1">
    <citation type="submission" date="2021-01" db="EMBL/GenBank/DDBJ databases">
        <authorList>
            <person name="Corre E."/>
            <person name="Pelletier E."/>
            <person name="Niang G."/>
            <person name="Scheremetjew M."/>
            <person name="Finn R."/>
            <person name="Kale V."/>
            <person name="Holt S."/>
            <person name="Cochrane G."/>
            <person name="Meng A."/>
            <person name="Brown T."/>
            <person name="Cohen L."/>
        </authorList>
    </citation>
    <scope>NUCLEOTIDE SEQUENCE</scope>
    <source>
        <strain evidence="3">RCC3387</strain>
    </source>
</reference>
<keyword evidence="2" id="KW-0812">Transmembrane</keyword>
<accession>A0A7S2MTA4</accession>
<feature type="compositionally biased region" description="Polar residues" evidence="1">
    <location>
        <begin position="80"/>
        <end position="90"/>
    </location>
</feature>
<name>A0A7S2MTA4_9DINO</name>
<organism evidence="3">
    <name type="scientific">Zooxanthella nutricula</name>
    <dbReference type="NCBI Taxonomy" id="1333877"/>
    <lineage>
        <taxon>Eukaryota</taxon>
        <taxon>Sar</taxon>
        <taxon>Alveolata</taxon>
        <taxon>Dinophyceae</taxon>
        <taxon>Peridiniales</taxon>
        <taxon>Peridiniales incertae sedis</taxon>
        <taxon>Zooxanthella</taxon>
    </lineage>
</organism>
<evidence type="ECO:0000256" key="2">
    <source>
        <dbReference type="SAM" id="Phobius"/>
    </source>
</evidence>
<sequence length="140" mass="14247">MPGKAGGSGGGGSGAIVAASFVGGALALVLLVVLIKAALVCRRRRAAAKDAAEQPPTGGPVLLGNLNGQGPSGAKEAGQNDMSSSSTKATQRALPDFLRTSIDNVEEGGLWLDHGELPQDDDRRKLPAHDCTKGCNLSCW</sequence>
<dbReference type="AlphaFoldDB" id="A0A7S2MTA4"/>
<protein>
    <submittedName>
        <fullName evidence="3">Uncharacterized protein</fullName>
    </submittedName>
</protein>
<dbReference type="EMBL" id="HBGW01006690">
    <property type="protein sequence ID" value="CAD9500886.1"/>
    <property type="molecule type" value="Transcribed_RNA"/>
</dbReference>